<dbReference type="PANTHER" id="PTHR41259:SF1">
    <property type="entry name" value="DOUBLE-STRAND BREAK REPAIR RAD50 ATPASE, PUTATIVE-RELATED"/>
    <property type="match status" value="1"/>
</dbReference>
<dbReference type="Gene3D" id="3.40.50.300">
    <property type="entry name" value="P-loop containing nucleotide triphosphate hydrolases"/>
    <property type="match status" value="2"/>
</dbReference>
<name>A0A848CFX4_9BACT</name>
<dbReference type="Pfam" id="PF13514">
    <property type="entry name" value="AAA_27"/>
    <property type="match status" value="1"/>
</dbReference>
<reference evidence="3 4" key="1">
    <citation type="submission" date="2020-04" db="EMBL/GenBank/DDBJ databases">
        <authorList>
            <person name="Hitch T.C.A."/>
            <person name="Wylensek D."/>
            <person name="Clavel T."/>
        </authorList>
    </citation>
    <scope>NUCLEOTIDE SEQUENCE [LARGE SCALE GENOMIC DNA]</scope>
    <source>
        <strain evidence="3 4">PG-251-APC-1</strain>
    </source>
</reference>
<evidence type="ECO:0000313" key="3">
    <source>
        <dbReference type="EMBL" id="NME51779.1"/>
    </source>
</evidence>
<dbReference type="SUPFAM" id="SSF52540">
    <property type="entry name" value="P-loop containing nucleoside triphosphate hydrolases"/>
    <property type="match status" value="1"/>
</dbReference>
<proteinExistence type="predicted"/>
<evidence type="ECO:0000313" key="4">
    <source>
        <dbReference type="Proteomes" id="UP000522333"/>
    </source>
</evidence>
<organism evidence="3 4">
    <name type="scientific">Desulfovibrio piger</name>
    <dbReference type="NCBI Taxonomy" id="901"/>
    <lineage>
        <taxon>Bacteria</taxon>
        <taxon>Pseudomonadati</taxon>
        <taxon>Thermodesulfobacteriota</taxon>
        <taxon>Desulfovibrionia</taxon>
        <taxon>Desulfovibrionales</taxon>
        <taxon>Desulfovibrionaceae</taxon>
        <taxon>Desulfovibrio</taxon>
    </lineage>
</organism>
<feature type="coiled-coil region" evidence="1">
    <location>
        <begin position="702"/>
        <end position="757"/>
    </location>
</feature>
<sequence length="1317" mass="146887">MMRLLSFHADGFGILAQTGAEDLGPGINIFLGDNEAGKSTCLAFLRAMLTGYPSGRKERQAGQPLRGGQAGGSLTLESGLHGLLHLHRRPGPGSGRLQLTGPDGAPVPASLLEQLFRGIDRQVYSNVFGFSLGELQRFESLDDEAVRHALYGASFGTGLRSPADVLRALQQQADAIYRPQGRKLPLNVQAGCWQELRARIRQADARSGNYDALCAQWQQRKQDLEDLRRRKTELETALRRTERRLSVWEQWREWHLLGMRLERLSGLPQDFPPQGRERLARLREREEEGQRALQGLREQCARTRERLRELCPDQALVAALPRLRALTEQTSTYRQALTDLPLARLRKEQIARRLQEELSRLGPDWDCARIRATDRSVFGREEVERQAATLTTCTTALQMARQREDEAAAALAQAEETHQAHLQRLEALPDRQPPLDGGQQRHLQRLLENWQEKQGDLPRWQRRQQRAREAFSRACAPLRLDENDLAGPERLLRHRDEALSLASRLDHLTERLRSLREQQDHARQEQDKLQQRETALVQAIDRHPALEQEALDRFAAAVRHCRTLRSGIAAETVRQEGLSQQAQQLERPLTGGSLPLLCMGIVLLLPGLVLLLAGQWAPELLPWPGLATSPWAGGLAAVCGLALLAGGLPHAGKAERHRREEAARIRQLLEESTGRLREQQHRLARLPLPRSMNNDIPDADELESCLEKQQAARRQLDQFLQEHDSLRQELRRVRQTLARLAEQEQELLAAIQDGENRWQAMLPAATATAFAPAAAGLLFERAATAAALAEALRAAGDDAGHATSSLQQTEQALRDLLALLPPDAACPSLPEAVRRGLALCREAEVARAGHSQAAAEAATSAGLLERCRKVLEDSRCRTQEAALRLETARTAWTGGLHSLGLPEDLTPGTVHAALDGMESCLRLEEELQQEDSRLQRLHGETEALRAPLAALLEETGRPVPPQDADWLRHLEMLGEAAEDARHRAAEQARLRQLLDEQETACRRAASDLDNIRTDLAALLHQGGARDDGDFLQTAALLEERHRTEQRRLLLEDSLRLVAGTQPLETFLASFREEAREEEEQACAGQQHLLEGLRQEEDALAEEVAALGVRVEAMRQDGTLADLLQQEADQREELQRQARAWCRLRLAHALLHRAKLAFEKERQPRVIRRAAAIFRDITAGAWQDVGAVVGDSSLRVMPPQGEPVSPEQLSRGTQEQLYLALRLAYIQDHAAQASPLPVIMDDVLVDFDPGRARRTARILGGLSLGRYGPRQQILFFTCHPHTAALLREVQPSAPLFLLDKGQLRPAGPGGAEEVPLRP</sequence>
<gene>
    <name evidence="3" type="ORF">HF854_04390</name>
</gene>
<keyword evidence="1" id="KW-0175">Coiled coil</keyword>
<dbReference type="InterPro" id="IPR038734">
    <property type="entry name" value="YhaN_AAA"/>
</dbReference>
<feature type="coiled-coil region" evidence="1">
    <location>
        <begin position="498"/>
        <end position="532"/>
    </location>
</feature>
<dbReference type="InterPro" id="IPR027417">
    <property type="entry name" value="P-loop_NTPase"/>
</dbReference>
<feature type="domain" description="YhaN AAA" evidence="2">
    <location>
        <begin position="2"/>
        <end position="207"/>
    </location>
</feature>
<evidence type="ECO:0000259" key="2">
    <source>
        <dbReference type="Pfam" id="PF13514"/>
    </source>
</evidence>
<dbReference type="PANTHER" id="PTHR41259">
    <property type="entry name" value="DOUBLE-STRAND BREAK REPAIR RAD50 ATPASE, PUTATIVE-RELATED"/>
    <property type="match status" value="1"/>
</dbReference>
<dbReference type="EMBL" id="JABAFY010000010">
    <property type="protein sequence ID" value="NME51779.1"/>
    <property type="molecule type" value="Genomic_DNA"/>
</dbReference>
<evidence type="ECO:0000256" key="1">
    <source>
        <dbReference type="SAM" id="Coils"/>
    </source>
</evidence>
<dbReference type="Proteomes" id="UP000522333">
    <property type="component" value="Unassembled WGS sequence"/>
</dbReference>
<protein>
    <submittedName>
        <fullName evidence="3">AAA family ATPase</fullName>
    </submittedName>
</protein>
<accession>A0A848CFX4</accession>
<comment type="caution">
    <text evidence="3">The sequence shown here is derived from an EMBL/GenBank/DDBJ whole genome shotgun (WGS) entry which is preliminary data.</text>
</comment>
<feature type="coiled-coil region" evidence="1">
    <location>
        <begin position="214"/>
        <end position="244"/>
    </location>
</feature>